<keyword evidence="2" id="KW-1185">Reference proteome</keyword>
<reference evidence="1 2" key="1">
    <citation type="submission" date="2018-11" db="EMBL/GenBank/DDBJ databases">
        <authorList>
            <consortium name="Pathogen Informatics"/>
        </authorList>
    </citation>
    <scope>NUCLEOTIDE SEQUENCE [LARGE SCALE GENOMIC DNA]</scope>
    <source>
        <strain>Denwood</strain>
        <strain evidence="2">Zambia</strain>
    </source>
</reference>
<name>A0A183P188_9TREM</name>
<sequence>MSNNHLPQRVMLSGAEVGWKMASSSKTKTRRQSVKPIIADLLLGNINIQNDHSSRDSNLAPSQEEHNINNFHSCLSKSKLNMHKIELMNNTDNNHLISNLNQYNEQLGGLADNENLETSRLLYSNQFNRQQQQNQHITNDFSAIPNVDNTEIRSTHLSDCFV</sequence>
<dbReference type="AlphaFoldDB" id="A0A183P188"/>
<organism evidence="1 2">
    <name type="scientific">Schistosoma mattheei</name>
    <dbReference type="NCBI Taxonomy" id="31246"/>
    <lineage>
        <taxon>Eukaryota</taxon>
        <taxon>Metazoa</taxon>
        <taxon>Spiralia</taxon>
        <taxon>Lophotrochozoa</taxon>
        <taxon>Platyhelminthes</taxon>
        <taxon>Trematoda</taxon>
        <taxon>Digenea</taxon>
        <taxon>Strigeidida</taxon>
        <taxon>Schistosomatoidea</taxon>
        <taxon>Schistosomatidae</taxon>
        <taxon>Schistosoma</taxon>
    </lineage>
</organism>
<evidence type="ECO:0000313" key="1">
    <source>
        <dbReference type="EMBL" id="VDP43079.1"/>
    </source>
</evidence>
<protein>
    <submittedName>
        <fullName evidence="1">Uncharacterized protein</fullName>
    </submittedName>
</protein>
<accession>A0A183P188</accession>
<dbReference type="Proteomes" id="UP000269396">
    <property type="component" value="Unassembled WGS sequence"/>
</dbReference>
<evidence type="ECO:0000313" key="2">
    <source>
        <dbReference type="Proteomes" id="UP000269396"/>
    </source>
</evidence>
<proteinExistence type="predicted"/>
<gene>
    <name evidence="1" type="ORF">SMTD_LOCUS8124</name>
</gene>
<dbReference type="EMBL" id="UZAL01028703">
    <property type="protein sequence ID" value="VDP43079.1"/>
    <property type="molecule type" value="Genomic_DNA"/>
</dbReference>